<dbReference type="Proteomes" id="UP000183487">
    <property type="component" value="Unassembled WGS sequence"/>
</dbReference>
<keyword evidence="2" id="KW-1185">Reference proteome</keyword>
<accession>A0A1H1IMT7</accession>
<organism evidence="1 2">
    <name type="scientific">Paraburkholderia fungorum</name>
    <dbReference type="NCBI Taxonomy" id="134537"/>
    <lineage>
        <taxon>Bacteria</taxon>
        <taxon>Pseudomonadati</taxon>
        <taxon>Pseudomonadota</taxon>
        <taxon>Betaproteobacteria</taxon>
        <taxon>Burkholderiales</taxon>
        <taxon>Burkholderiaceae</taxon>
        <taxon>Paraburkholderia</taxon>
    </lineage>
</organism>
<gene>
    <name evidence="1" type="ORF">SAMN05443245_5399</name>
</gene>
<reference evidence="2" key="1">
    <citation type="submission" date="2016-10" db="EMBL/GenBank/DDBJ databases">
        <authorList>
            <person name="Varghese N."/>
            <person name="Submissions S."/>
        </authorList>
    </citation>
    <scope>NUCLEOTIDE SEQUENCE [LARGE SCALE GENOMIC DNA]</scope>
    <source>
        <strain evidence="2">GAS106B</strain>
    </source>
</reference>
<protein>
    <submittedName>
        <fullName evidence="1">Uncharacterized protein</fullName>
    </submittedName>
</protein>
<evidence type="ECO:0000313" key="1">
    <source>
        <dbReference type="EMBL" id="SDR39017.1"/>
    </source>
</evidence>
<proteinExistence type="predicted"/>
<dbReference type="EMBL" id="FNKP01000002">
    <property type="protein sequence ID" value="SDR39017.1"/>
    <property type="molecule type" value="Genomic_DNA"/>
</dbReference>
<evidence type="ECO:0000313" key="2">
    <source>
        <dbReference type="Proteomes" id="UP000183487"/>
    </source>
</evidence>
<dbReference type="AlphaFoldDB" id="A0A1H1IMT7"/>
<name>A0A1H1IMT7_9BURK</name>
<sequence length="29" mass="3256">MENRKPVLTVYCAGSPAIRCEVYFGHSNL</sequence>